<feature type="region of interest" description="Disordered" evidence="1">
    <location>
        <begin position="1"/>
        <end position="120"/>
    </location>
</feature>
<comment type="caution">
    <text evidence="2">The sequence shown here is derived from an EMBL/GenBank/DDBJ whole genome shotgun (WGS) entry which is preliminary data.</text>
</comment>
<feature type="compositionally biased region" description="Polar residues" evidence="1">
    <location>
        <begin position="92"/>
        <end position="120"/>
    </location>
</feature>
<gene>
    <name evidence="2" type="ORF">V5N11_035278</name>
</gene>
<evidence type="ECO:0008006" key="4">
    <source>
        <dbReference type="Google" id="ProtNLM"/>
    </source>
</evidence>
<dbReference type="Proteomes" id="UP001558713">
    <property type="component" value="Unassembled WGS sequence"/>
</dbReference>
<organism evidence="2 3">
    <name type="scientific">Cardamine amara subsp. amara</name>
    <dbReference type="NCBI Taxonomy" id="228776"/>
    <lineage>
        <taxon>Eukaryota</taxon>
        <taxon>Viridiplantae</taxon>
        <taxon>Streptophyta</taxon>
        <taxon>Embryophyta</taxon>
        <taxon>Tracheophyta</taxon>
        <taxon>Spermatophyta</taxon>
        <taxon>Magnoliopsida</taxon>
        <taxon>eudicotyledons</taxon>
        <taxon>Gunneridae</taxon>
        <taxon>Pentapetalae</taxon>
        <taxon>rosids</taxon>
        <taxon>malvids</taxon>
        <taxon>Brassicales</taxon>
        <taxon>Brassicaceae</taxon>
        <taxon>Cardamineae</taxon>
        <taxon>Cardamine</taxon>
    </lineage>
</organism>
<name>A0ABD1BL26_CARAN</name>
<evidence type="ECO:0000313" key="2">
    <source>
        <dbReference type="EMBL" id="KAL1217890.1"/>
    </source>
</evidence>
<accession>A0ABD1BL26</accession>
<evidence type="ECO:0000313" key="3">
    <source>
        <dbReference type="Proteomes" id="UP001558713"/>
    </source>
</evidence>
<feature type="compositionally biased region" description="Basic residues" evidence="1">
    <location>
        <begin position="25"/>
        <end position="37"/>
    </location>
</feature>
<evidence type="ECO:0000256" key="1">
    <source>
        <dbReference type="SAM" id="MobiDB-lite"/>
    </source>
</evidence>
<dbReference type="AlphaFoldDB" id="A0ABD1BL26"/>
<proteinExistence type="predicted"/>
<protein>
    <recommendedName>
        <fullName evidence="4">CCHC-type domain-containing protein</fullName>
    </recommendedName>
</protein>
<keyword evidence="3" id="KW-1185">Reference proteome</keyword>
<feature type="compositionally biased region" description="Basic and acidic residues" evidence="1">
    <location>
        <begin position="38"/>
        <end position="52"/>
    </location>
</feature>
<sequence length="120" mass="13617">MQFWKKSDSVILPPPSLVESIENRKGRKPKTKRKKGKHESPQKKRVTREKGIMHCGKCGFARHNAKKCKNPGVEVYRPPKKKPTKTREDGYESNNTTHDGYESNNTTQGEGEGPSQPTQN</sequence>
<dbReference type="EMBL" id="JBANAX010000235">
    <property type="protein sequence ID" value="KAL1217890.1"/>
    <property type="molecule type" value="Genomic_DNA"/>
</dbReference>
<reference evidence="2 3" key="1">
    <citation type="submission" date="2024-04" db="EMBL/GenBank/DDBJ databases">
        <title>Genome assembly C_amara_ONT_v2.</title>
        <authorList>
            <person name="Yant L."/>
            <person name="Moore C."/>
            <person name="Slenker M."/>
        </authorList>
    </citation>
    <scope>NUCLEOTIDE SEQUENCE [LARGE SCALE GENOMIC DNA]</scope>
    <source>
        <tissue evidence="2">Leaf</tissue>
    </source>
</reference>